<dbReference type="EMBL" id="CP043661">
    <property type="protein sequence ID" value="QNE21559.1"/>
    <property type="molecule type" value="Genomic_DNA"/>
</dbReference>
<reference evidence="3" key="1">
    <citation type="submission" date="2019-09" db="EMBL/GenBank/DDBJ databases">
        <title>Antimicrobial potential of Antarctic Bacteria.</title>
        <authorList>
            <person name="Benaud N."/>
            <person name="Edwards R.J."/>
            <person name="Ferrari B.C."/>
        </authorList>
    </citation>
    <scope>NUCLEOTIDE SEQUENCE [LARGE SCALE GENOMIC DNA]</scope>
    <source>
        <strain evidence="3">SPB151</strain>
    </source>
</reference>
<keyword evidence="3" id="KW-1185">Reference proteome</keyword>
<dbReference type="RefSeq" id="WP_185443967.1">
    <property type="nucleotide sequence ID" value="NZ_CP043661.1"/>
</dbReference>
<organism evidence="2 3">
    <name type="scientific">Kribbella qitaiheensis</name>
    <dbReference type="NCBI Taxonomy" id="1544730"/>
    <lineage>
        <taxon>Bacteria</taxon>
        <taxon>Bacillati</taxon>
        <taxon>Actinomycetota</taxon>
        <taxon>Actinomycetes</taxon>
        <taxon>Propionibacteriales</taxon>
        <taxon>Kribbellaceae</taxon>
        <taxon>Kribbella</taxon>
    </lineage>
</organism>
<gene>
    <name evidence="2" type="ORF">F1D05_31100</name>
</gene>
<reference evidence="2 3" key="2">
    <citation type="journal article" date="2020" name="Microbiol. Resour. Announc.">
        <title>Antarctic desert soil bacteria exhibit high novel natural product potential, evaluated through long-read genome sequencing and comparative genomics.</title>
        <authorList>
            <person name="Benaud N."/>
            <person name="Edwards R.J."/>
            <person name="Amos T.G."/>
            <person name="D'Agostino P.M."/>
            <person name="Gutierrez-Chavez C."/>
            <person name="Montgomery K."/>
            <person name="Nicetic I."/>
            <person name="Ferrari B.C."/>
        </authorList>
    </citation>
    <scope>NUCLEOTIDE SEQUENCE [LARGE SCALE GENOMIC DNA]</scope>
    <source>
        <strain evidence="2 3">SPB151</strain>
    </source>
</reference>
<name>A0A7G6X5P4_9ACTN</name>
<evidence type="ECO:0000256" key="1">
    <source>
        <dbReference type="SAM" id="MobiDB-lite"/>
    </source>
</evidence>
<dbReference type="KEGG" id="kqi:F1D05_31100"/>
<proteinExistence type="predicted"/>
<evidence type="ECO:0000313" key="2">
    <source>
        <dbReference type="EMBL" id="QNE21559.1"/>
    </source>
</evidence>
<accession>A0A7G6X5P4</accession>
<protein>
    <submittedName>
        <fullName evidence="2">Uncharacterized protein</fullName>
    </submittedName>
</protein>
<evidence type="ECO:0000313" key="3">
    <source>
        <dbReference type="Proteomes" id="UP000515563"/>
    </source>
</evidence>
<feature type="compositionally biased region" description="Polar residues" evidence="1">
    <location>
        <begin position="33"/>
        <end position="45"/>
    </location>
</feature>
<feature type="region of interest" description="Disordered" evidence="1">
    <location>
        <begin position="33"/>
        <end position="87"/>
    </location>
</feature>
<sequence>MLAWSAGESFHQEPAVQRAETVRSVSLQQMFSGYAASEQTDQAHTGQEHTAAPEQVVQRDEAPVEQPAVQTAPQAAAAAPAAQAPAKAMGAAEVEELAKRLYEPLTAKLRAELWLDRERAGRVTDRW</sequence>
<dbReference type="Proteomes" id="UP000515563">
    <property type="component" value="Chromosome"/>
</dbReference>
<feature type="region of interest" description="Disordered" evidence="1">
    <location>
        <begin position="1"/>
        <end position="21"/>
    </location>
</feature>
<feature type="compositionally biased region" description="Low complexity" evidence="1">
    <location>
        <begin position="64"/>
        <end position="87"/>
    </location>
</feature>
<dbReference type="AlphaFoldDB" id="A0A7G6X5P4"/>